<dbReference type="SUPFAM" id="SSF101936">
    <property type="entry name" value="DNA-binding pseudobarrel domain"/>
    <property type="match status" value="1"/>
</dbReference>
<reference evidence="7" key="2">
    <citation type="submission" date="2021-01" db="UniProtKB">
        <authorList>
            <consortium name="EnsemblPlants"/>
        </authorList>
    </citation>
    <scope>IDENTIFICATION</scope>
</reference>
<dbReference type="Gramene" id="QL06p043991:mrna">
    <property type="protein sequence ID" value="QL06p043991:mrna"/>
    <property type="gene ID" value="QL06p043991"/>
</dbReference>
<evidence type="ECO:0000256" key="1">
    <source>
        <dbReference type="ARBA" id="ARBA00004123"/>
    </source>
</evidence>
<dbReference type="InterPro" id="IPR003340">
    <property type="entry name" value="B3_DNA-bd"/>
</dbReference>
<keyword evidence="3" id="KW-0238">DNA-binding</keyword>
<evidence type="ECO:0000313" key="8">
    <source>
        <dbReference type="Proteomes" id="UP000594261"/>
    </source>
</evidence>
<keyword evidence="2" id="KW-0805">Transcription regulation</keyword>
<keyword evidence="4" id="KW-0804">Transcription</keyword>
<evidence type="ECO:0000313" key="7">
    <source>
        <dbReference type="EnsemblPlants" id="QL06p043991:mrna"/>
    </source>
</evidence>
<dbReference type="GO" id="GO:0005634">
    <property type="term" value="C:nucleus"/>
    <property type="evidence" value="ECO:0007669"/>
    <property type="project" value="UniProtKB-SubCell"/>
</dbReference>
<dbReference type="PROSITE" id="PS50863">
    <property type="entry name" value="B3"/>
    <property type="match status" value="1"/>
</dbReference>
<dbReference type="EMBL" id="LRBV02000006">
    <property type="status" value="NOT_ANNOTATED_CDS"/>
    <property type="molecule type" value="Genomic_DNA"/>
</dbReference>
<organism evidence="7 8">
    <name type="scientific">Quercus lobata</name>
    <name type="common">Valley oak</name>
    <dbReference type="NCBI Taxonomy" id="97700"/>
    <lineage>
        <taxon>Eukaryota</taxon>
        <taxon>Viridiplantae</taxon>
        <taxon>Streptophyta</taxon>
        <taxon>Embryophyta</taxon>
        <taxon>Tracheophyta</taxon>
        <taxon>Spermatophyta</taxon>
        <taxon>Magnoliopsida</taxon>
        <taxon>eudicotyledons</taxon>
        <taxon>Gunneridae</taxon>
        <taxon>Pentapetalae</taxon>
        <taxon>rosids</taxon>
        <taxon>fabids</taxon>
        <taxon>Fagales</taxon>
        <taxon>Fagaceae</taxon>
        <taxon>Quercus</taxon>
    </lineage>
</organism>
<evidence type="ECO:0000256" key="5">
    <source>
        <dbReference type="ARBA" id="ARBA00023242"/>
    </source>
</evidence>
<dbReference type="AlphaFoldDB" id="A0A7N2M1B8"/>
<accession>A0A7N2M1B8</accession>
<keyword evidence="5" id="KW-0539">Nucleus</keyword>
<feature type="domain" description="TF-B3" evidence="6">
    <location>
        <begin position="1"/>
        <end position="78"/>
    </location>
</feature>
<keyword evidence="8" id="KW-1185">Reference proteome</keyword>
<evidence type="ECO:0000259" key="6">
    <source>
        <dbReference type="PROSITE" id="PS50863"/>
    </source>
</evidence>
<protein>
    <recommendedName>
        <fullName evidence="6">TF-B3 domain-containing protein</fullName>
    </recommendedName>
</protein>
<dbReference type="InterPro" id="IPR015300">
    <property type="entry name" value="DNA-bd_pseudobarrel_sf"/>
</dbReference>
<comment type="subcellular location">
    <subcellularLocation>
        <location evidence="1">Nucleus</location>
    </subcellularLocation>
</comment>
<evidence type="ECO:0000256" key="2">
    <source>
        <dbReference type="ARBA" id="ARBA00023015"/>
    </source>
</evidence>
<sequence>MHIPLAFIKHFNGTIPKDIHKDQKGKSWHVRLQQSDGHLCFENGWHHFARRTMLQAVAIVKTIPFMNLEEDYEAEQTF</sequence>
<dbReference type="Proteomes" id="UP000594261">
    <property type="component" value="Chromosome 6"/>
</dbReference>
<dbReference type="GO" id="GO:0003677">
    <property type="term" value="F:DNA binding"/>
    <property type="evidence" value="ECO:0007669"/>
    <property type="project" value="UniProtKB-KW"/>
</dbReference>
<evidence type="ECO:0000256" key="3">
    <source>
        <dbReference type="ARBA" id="ARBA00023125"/>
    </source>
</evidence>
<reference evidence="7 8" key="1">
    <citation type="journal article" date="2016" name="G3 (Bethesda)">
        <title>First Draft Assembly and Annotation of the Genome of a California Endemic Oak Quercus lobata Nee (Fagaceae).</title>
        <authorList>
            <person name="Sork V.L."/>
            <person name="Fitz-Gibbon S.T."/>
            <person name="Puiu D."/>
            <person name="Crepeau M."/>
            <person name="Gugger P.F."/>
            <person name="Sherman R."/>
            <person name="Stevens K."/>
            <person name="Langley C.H."/>
            <person name="Pellegrini M."/>
            <person name="Salzberg S.L."/>
        </authorList>
    </citation>
    <scope>NUCLEOTIDE SEQUENCE [LARGE SCALE GENOMIC DNA]</scope>
    <source>
        <strain evidence="7 8">cv. SW786</strain>
    </source>
</reference>
<name>A0A7N2M1B8_QUELO</name>
<dbReference type="InParanoid" id="A0A7N2M1B8"/>
<dbReference type="Gene3D" id="2.40.330.10">
    <property type="entry name" value="DNA-binding pseudobarrel domain"/>
    <property type="match status" value="1"/>
</dbReference>
<proteinExistence type="predicted"/>
<evidence type="ECO:0000256" key="4">
    <source>
        <dbReference type="ARBA" id="ARBA00023163"/>
    </source>
</evidence>
<dbReference type="Pfam" id="PF02362">
    <property type="entry name" value="B3"/>
    <property type="match status" value="1"/>
</dbReference>
<dbReference type="EnsemblPlants" id="QL06p043991:mrna">
    <property type="protein sequence ID" value="QL06p043991:mrna"/>
    <property type="gene ID" value="QL06p043991"/>
</dbReference>